<evidence type="ECO:0000313" key="4">
    <source>
        <dbReference type="RefSeq" id="XP_055887099.1"/>
    </source>
</evidence>
<keyword evidence="2" id="KW-1185">Reference proteome</keyword>
<dbReference type="RefSeq" id="XP_055887098.1">
    <property type="nucleotide sequence ID" value="XM_056031123.1"/>
</dbReference>
<dbReference type="RefSeq" id="XP_055887099.1">
    <property type="nucleotide sequence ID" value="XM_056031124.1"/>
</dbReference>
<protein>
    <submittedName>
        <fullName evidence="3 4">Uncharacterized protein LOC106066707</fullName>
    </submittedName>
</protein>
<dbReference type="AlphaFoldDB" id="A0A9W3AJ05"/>
<gene>
    <name evidence="3 4" type="primary">LOC106066707</name>
</gene>
<accession>A0A9W3AJ05</accession>
<dbReference type="OMA" id="KENHNGA"/>
<feature type="region of interest" description="Disordered" evidence="1">
    <location>
        <begin position="261"/>
        <end position="311"/>
    </location>
</feature>
<feature type="compositionally biased region" description="Basic and acidic residues" evidence="1">
    <location>
        <begin position="55"/>
        <end position="73"/>
    </location>
</feature>
<evidence type="ECO:0000256" key="1">
    <source>
        <dbReference type="SAM" id="MobiDB-lite"/>
    </source>
</evidence>
<feature type="compositionally biased region" description="Basic and acidic residues" evidence="1">
    <location>
        <begin position="100"/>
        <end position="111"/>
    </location>
</feature>
<organism evidence="2 3">
    <name type="scientific">Biomphalaria glabrata</name>
    <name type="common">Bloodfluke planorb</name>
    <name type="synonym">Freshwater snail</name>
    <dbReference type="NCBI Taxonomy" id="6526"/>
    <lineage>
        <taxon>Eukaryota</taxon>
        <taxon>Metazoa</taxon>
        <taxon>Spiralia</taxon>
        <taxon>Lophotrochozoa</taxon>
        <taxon>Mollusca</taxon>
        <taxon>Gastropoda</taxon>
        <taxon>Heterobranchia</taxon>
        <taxon>Euthyneura</taxon>
        <taxon>Panpulmonata</taxon>
        <taxon>Hygrophila</taxon>
        <taxon>Lymnaeoidea</taxon>
        <taxon>Planorbidae</taxon>
        <taxon>Biomphalaria</taxon>
    </lineage>
</organism>
<dbReference type="OrthoDB" id="6090078at2759"/>
<evidence type="ECO:0000313" key="3">
    <source>
        <dbReference type="RefSeq" id="XP_055887098.1"/>
    </source>
</evidence>
<name>A0A9W3AJ05_BIOGL</name>
<feature type="compositionally biased region" description="Basic and acidic residues" evidence="1">
    <location>
        <begin position="81"/>
        <end position="90"/>
    </location>
</feature>
<sequence>MAASKLYPTLSAFYRNTYVGFGSEANLTLSGADNSNPYKKPFAEDHGANILAKNKSQDKMDRKKGVSDQERQARGNNFDRTVVDNARESSQEISSVPGNDHVREDLADDSPRLPTAPPMDWSDDLIERFLQDTLTQQELSALENDLSVLGAPNIDIDYSALSSSLNVSQDSDTTWIDDLVPDYDTSPDDSVAGNLNNLNKERPSKPHTSAILAQNIVELPKPRSRPLARTEETHQRKTHAHRGLPRQAAVVSREAIYPPRIQHAEHSSHGNARLKSQSSQEKENKSGSSEDISAARHKHSSSTPPPPGTEEYSAWMTWRKQVNRQLASAILLRGNPEVQLHKPDQSRKALSQSSYDFISQFSKCGQKTPLGSKPFVMYGIPRVSLPNN</sequence>
<reference evidence="3 4" key="1">
    <citation type="submission" date="2025-04" db="UniProtKB">
        <authorList>
            <consortium name="RefSeq"/>
        </authorList>
    </citation>
    <scope>IDENTIFICATION</scope>
</reference>
<dbReference type="Proteomes" id="UP001165740">
    <property type="component" value="Chromosome 5"/>
</dbReference>
<feature type="region of interest" description="Disordered" evidence="1">
    <location>
        <begin position="215"/>
        <end position="249"/>
    </location>
</feature>
<dbReference type="GeneID" id="106066707"/>
<proteinExistence type="predicted"/>
<evidence type="ECO:0000313" key="2">
    <source>
        <dbReference type="Proteomes" id="UP001165740"/>
    </source>
</evidence>
<feature type="region of interest" description="Disordered" evidence="1">
    <location>
        <begin position="54"/>
        <end position="118"/>
    </location>
</feature>